<comment type="caution">
    <text evidence="2">The sequence shown here is derived from an EMBL/GenBank/DDBJ whole genome shotgun (WGS) entry which is preliminary data.</text>
</comment>
<evidence type="ECO:0000313" key="2">
    <source>
        <dbReference type="EMBL" id="TMN80078.1"/>
    </source>
</evidence>
<proteinExistence type="predicted"/>
<evidence type="ECO:0000313" key="3">
    <source>
        <dbReference type="Proteomes" id="UP000305423"/>
    </source>
</evidence>
<keyword evidence="1" id="KW-0472">Membrane</keyword>
<reference evidence="3" key="2">
    <citation type="submission" date="2019-06" db="EMBL/GenBank/DDBJ databases">
        <title>Co-occurence of chitin degradation, pigmentation and bioactivity in marine Pseudoalteromonas.</title>
        <authorList>
            <person name="Sonnenschein E.C."/>
            <person name="Bech P.K."/>
        </authorList>
    </citation>
    <scope>NUCLEOTIDE SEQUENCE [LARGE SCALE GENOMIC DNA]</scope>
    <source>
        <strain evidence="3">S1607</strain>
    </source>
</reference>
<keyword evidence="1" id="KW-1133">Transmembrane helix</keyword>
<accession>A0AAQ2ITC8</accession>
<organism evidence="2 3">
    <name type="scientific">Pseudoalteromonas piscicida</name>
    <dbReference type="NCBI Taxonomy" id="43662"/>
    <lineage>
        <taxon>Bacteria</taxon>
        <taxon>Pseudomonadati</taxon>
        <taxon>Pseudomonadota</taxon>
        <taxon>Gammaproteobacteria</taxon>
        <taxon>Alteromonadales</taxon>
        <taxon>Pseudoalteromonadaceae</taxon>
        <taxon>Pseudoalteromonas</taxon>
    </lineage>
</organism>
<dbReference type="Proteomes" id="UP000305423">
    <property type="component" value="Unassembled WGS sequence"/>
</dbReference>
<name>A0AAQ2ITC8_PSEO7</name>
<dbReference type="AlphaFoldDB" id="A0AAQ2ITC8"/>
<sequence>MIKLLSKIKNLCNKLLSKGVYYFDGELKAIDFNKKQLCVVEQKEITPLVVIVSSDHYKTELRTVPFTTDADVRRALKLKRNTGQFWTVGKKLSQKTEVNYWRFSEAVPKSVFSVPEALFYLCANKLRFLEVEGHRSSYYMSFSEGSFQVTRKFGLINSAEKFLLSIGEPQHFSQQFKSADNSLLINSLTNLASFNSLRLCLSFFNSQAAGIDKIKLTNSVILPLSLVLFIYLSASSLYLIGKELYVTSKYQSIESSAFSLIENQNKFDETKTKLDAINSLVSQDANYPAALYVMTNVFNKVKMSNLLFESGRFVFRAEAEKATDILAIVKEHPSVRDAKFDLPVVQSRANERFTISFTLSNTHVIEKVNK</sequence>
<dbReference type="EMBL" id="PNEL01000012">
    <property type="protein sequence ID" value="TMN80078.1"/>
    <property type="molecule type" value="Genomic_DNA"/>
</dbReference>
<gene>
    <name evidence="2" type="ORF">CWB74_04150</name>
</gene>
<evidence type="ECO:0000256" key="1">
    <source>
        <dbReference type="SAM" id="Phobius"/>
    </source>
</evidence>
<keyword evidence="1" id="KW-0812">Transmembrane</keyword>
<feature type="transmembrane region" description="Helical" evidence="1">
    <location>
        <begin position="220"/>
        <end position="240"/>
    </location>
</feature>
<reference evidence="2 3" key="1">
    <citation type="submission" date="2017-12" db="EMBL/GenBank/DDBJ databases">
        <authorList>
            <person name="Paulsen S."/>
            <person name="Gram L.K."/>
        </authorList>
    </citation>
    <scope>NUCLEOTIDE SEQUENCE [LARGE SCALE GENOMIC DNA]</scope>
    <source>
        <strain evidence="2 3">S1607</strain>
    </source>
</reference>
<protein>
    <submittedName>
        <fullName evidence="2">Uncharacterized protein</fullName>
    </submittedName>
</protein>